<dbReference type="InterPro" id="IPR005625">
    <property type="entry name" value="PepSY-ass_TM"/>
</dbReference>
<keyword evidence="4" id="KW-1185">Reference proteome</keyword>
<name>A0ABX1XVL9_9BACL</name>
<feature type="compositionally biased region" description="Polar residues" evidence="1">
    <location>
        <begin position="92"/>
        <end position="116"/>
    </location>
</feature>
<evidence type="ECO:0000256" key="2">
    <source>
        <dbReference type="SAM" id="Phobius"/>
    </source>
</evidence>
<dbReference type="Pfam" id="PF03929">
    <property type="entry name" value="PepSY_TM"/>
    <property type="match status" value="1"/>
</dbReference>
<dbReference type="Proteomes" id="UP000616779">
    <property type="component" value="Unassembled WGS sequence"/>
</dbReference>
<keyword evidence="2" id="KW-0472">Membrane</keyword>
<sequence>MQHASVGFFALSILSNPSARPQNHFRISPYTYTYTNKFGKGGFHMKRTRQLHLWIGLICSVFILIQSITGLLLSEKWLTGSAETEMRPPGAISQTSNSMTPSVASDQGTAGATQGNRPAFNGPGPGQDGANSLTGFIKGLHEGKIGSTNVKWLVDLAALSMIFLTITGIILSIKTLRAQGIQRKKRRVLEA</sequence>
<protein>
    <submittedName>
        <fullName evidence="3">PepSY domain-containing protein</fullName>
    </submittedName>
</protein>
<comment type="caution">
    <text evidence="3">The sequence shown here is derived from an EMBL/GenBank/DDBJ whole genome shotgun (WGS) entry which is preliminary data.</text>
</comment>
<feature type="region of interest" description="Disordered" evidence="1">
    <location>
        <begin position="85"/>
        <end position="125"/>
    </location>
</feature>
<feature type="transmembrane region" description="Helical" evidence="2">
    <location>
        <begin position="156"/>
        <end position="176"/>
    </location>
</feature>
<reference evidence="3 4" key="1">
    <citation type="submission" date="2019-10" db="EMBL/GenBank/DDBJ databases">
        <title>Description of Paenibacillus terrestris sp. nov.</title>
        <authorList>
            <person name="Carlier A."/>
            <person name="Qi S."/>
        </authorList>
    </citation>
    <scope>NUCLEOTIDE SEQUENCE [LARGE SCALE GENOMIC DNA]</scope>
    <source>
        <strain evidence="3 4">LMG 31458</strain>
    </source>
</reference>
<accession>A0ABX1XVL9</accession>
<evidence type="ECO:0000313" key="3">
    <source>
        <dbReference type="EMBL" id="NOU72600.1"/>
    </source>
</evidence>
<dbReference type="EMBL" id="WHOA01000095">
    <property type="protein sequence ID" value="NOU72600.1"/>
    <property type="molecule type" value="Genomic_DNA"/>
</dbReference>
<organism evidence="3 4">
    <name type="scientific">Paenibacillus phytorum</name>
    <dbReference type="NCBI Taxonomy" id="2654977"/>
    <lineage>
        <taxon>Bacteria</taxon>
        <taxon>Bacillati</taxon>
        <taxon>Bacillota</taxon>
        <taxon>Bacilli</taxon>
        <taxon>Bacillales</taxon>
        <taxon>Paenibacillaceae</taxon>
        <taxon>Paenibacillus</taxon>
    </lineage>
</organism>
<keyword evidence="2" id="KW-1133">Transmembrane helix</keyword>
<evidence type="ECO:0000256" key="1">
    <source>
        <dbReference type="SAM" id="MobiDB-lite"/>
    </source>
</evidence>
<keyword evidence="2" id="KW-0812">Transmembrane</keyword>
<gene>
    <name evidence="3" type="ORF">GC098_14375</name>
</gene>
<proteinExistence type="predicted"/>
<evidence type="ECO:0000313" key="4">
    <source>
        <dbReference type="Proteomes" id="UP000616779"/>
    </source>
</evidence>
<feature type="transmembrane region" description="Helical" evidence="2">
    <location>
        <begin position="53"/>
        <end position="73"/>
    </location>
</feature>